<feature type="region of interest" description="Disordered" evidence="1">
    <location>
        <begin position="380"/>
        <end position="403"/>
    </location>
</feature>
<dbReference type="SUPFAM" id="SSF69572">
    <property type="entry name" value="Activating enzymes of the ubiquitin-like proteins"/>
    <property type="match status" value="1"/>
</dbReference>
<dbReference type="Gene3D" id="3.40.109.10">
    <property type="entry name" value="NADH Oxidase"/>
    <property type="match status" value="1"/>
</dbReference>
<evidence type="ECO:0000259" key="2">
    <source>
        <dbReference type="Pfam" id="PF00899"/>
    </source>
</evidence>
<name>A0A7C9JBL8_9ACTN</name>
<keyword evidence="4" id="KW-1185">Reference proteome</keyword>
<comment type="caution">
    <text evidence="3">The sequence shown here is derived from an EMBL/GenBank/DDBJ whole genome shotgun (WGS) entry which is preliminary data.</text>
</comment>
<dbReference type="CDD" id="cd01483">
    <property type="entry name" value="E1_enzyme_family"/>
    <property type="match status" value="1"/>
</dbReference>
<dbReference type="GO" id="GO:0061503">
    <property type="term" value="F:tRNA threonylcarbamoyladenosine dehydratase"/>
    <property type="evidence" value="ECO:0007669"/>
    <property type="project" value="TreeGrafter"/>
</dbReference>
<gene>
    <name evidence="3" type="ORF">GT755_30260</name>
</gene>
<dbReference type="GO" id="GO:0061504">
    <property type="term" value="P:cyclic threonylcarbamoyladenosine biosynthetic process"/>
    <property type="evidence" value="ECO:0007669"/>
    <property type="project" value="TreeGrafter"/>
</dbReference>
<dbReference type="Pfam" id="PF00899">
    <property type="entry name" value="ThiF"/>
    <property type="match status" value="1"/>
</dbReference>
<dbReference type="NCBIfam" id="NF005901">
    <property type="entry name" value="PRK07877.1"/>
    <property type="match status" value="1"/>
</dbReference>
<evidence type="ECO:0000256" key="1">
    <source>
        <dbReference type="SAM" id="MobiDB-lite"/>
    </source>
</evidence>
<reference evidence="3 4" key="1">
    <citation type="submission" date="2020-01" db="EMBL/GenBank/DDBJ databases">
        <title>Herbidospora sp. NEAU-GS84 nov., a novel actinomycete isolated from soil.</title>
        <authorList>
            <person name="Han L."/>
        </authorList>
    </citation>
    <scope>NUCLEOTIDE SEQUENCE [LARGE SCALE GENOMIC DNA]</scope>
    <source>
        <strain evidence="3 4">NEAU-GS84</strain>
    </source>
</reference>
<dbReference type="GO" id="GO:0016491">
    <property type="term" value="F:oxidoreductase activity"/>
    <property type="evidence" value="ECO:0007669"/>
    <property type="project" value="InterPro"/>
</dbReference>
<organism evidence="3 4">
    <name type="scientific">Herbidospora solisilvae</name>
    <dbReference type="NCBI Taxonomy" id="2696284"/>
    <lineage>
        <taxon>Bacteria</taxon>
        <taxon>Bacillati</taxon>
        <taxon>Actinomycetota</taxon>
        <taxon>Actinomycetes</taxon>
        <taxon>Streptosporangiales</taxon>
        <taxon>Streptosporangiaceae</taxon>
        <taxon>Herbidospora</taxon>
    </lineage>
</organism>
<dbReference type="InterPro" id="IPR000415">
    <property type="entry name" value="Nitroreductase-like"/>
</dbReference>
<dbReference type="AlphaFoldDB" id="A0A7C9JBL8"/>
<dbReference type="PANTHER" id="PTHR43267:SF3">
    <property type="entry name" value="THIF PROTEIN"/>
    <property type="match status" value="1"/>
</dbReference>
<dbReference type="InterPro" id="IPR045886">
    <property type="entry name" value="ThiF/MoeB/HesA"/>
</dbReference>
<dbReference type="PANTHER" id="PTHR43267">
    <property type="entry name" value="TRNA THREONYLCARBAMOYLADENOSINE DEHYDRATASE"/>
    <property type="match status" value="1"/>
</dbReference>
<proteinExistence type="predicted"/>
<dbReference type="EMBL" id="WXEW01000009">
    <property type="protein sequence ID" value="NAS25948.1"/>
    <property type="molecule type" value="Genomic_DNA"/>
</dbReference>
<dbReference type="Proteomes" id="UP000479526">
    <property type="component" value="Unassembled WGS sequence"/>
</dbReference>
<accession>A0A7C9JBL8</accession>
<evidence type="ECO:0000313" key="4">
    <source>
        <dbReference type="Proteomes" id="UP000479526"/>
    </source>
</evidence>
<protein>
    <submittedName>
        <fullName evidence="3">Rv1355c family protein</fullName>
    </submittedName>
</protein>
<dbReference type="GO" id="GO:0008641">
    <property type="term" value="F:ubiquitin-like modifier activating enzyme activity"/>
    <property type="evidence" value="ECO:0007669"/>
    <property type="project" value="InterPro"/>
</dbReference>
<feature type="domain" description="THIF-type NAD/FAD binding fold" evidence="2">
    <location>
        <begin position="120"/>
        <end position="282"/>
    </location>
</feature>
<sequence length="778" mass="85110">MPRSLTDEILEEASSDNVWRPRLLDPADEADARRLTAIRDSGVVRRVHDTLEAQAGQLARTRNPHLAADDPRLTGCVEEILGGRQMADYGTWVWYPWSARLVRVLPRSEFRELRTDRNRYKITAAEQLALGHRRIGVIGLSVGSASAITLAQEGVGGSFKIADFDQVELSNLNRLRAGVHELGIQKTVVTARHMVEIDPYLDITTYPDGIRPDTVDDFLLGDGPLDLVVEECDDLYVKVAIREGARAHGIPVVMETNDRGMLDVERFDLDPERPIFHGLLGEVRAEELQGLATKDKVPFVLAILDERRLGTRMAASLPEIQQTLSSWPQLASGAAVGGAVTTEAARRILLGEAMPSGRIYVDPFDDARAEEILYREPVAAPAPPGPVPEARTAPVLPAEPGRSERITPDAARWIAAMGTLAPSPHNNQPWQLTWQEAGQQLECRHDGSRDLPTLDFENGATWAAFGALSENVRMAAARLGFRSRVLTWPDPGRQDLVCVVKLTPDPRVGEPELFPAITRRVTNRRREEPRPLAGDVVSCLTEAAAELGAHLRLVTTDVDLRTMADLIGAADRIGLLNPAIHAETMHGLRWTPEEVRAKPHGVDVTTMELTASERAGLRLLTQRRVIDFLAEIGGGRGLEELARKQVATASAIGLLTVPGLSRDSYFLGGRAMQRVWLSATARGVALHPMTNLPYMFARLERGGGAGLSRAERDELTALRGRYTRLFPTPPGHAEVLLFKLAHAGPPTARALRRPLDEVLTLAPPPRQASALPGSSPPS</sequence>
<dbReference type="InterPro" id="IPR035985">
    <property type="entry name" value="Ubiquitin-activating_enz"/>
</dbReference>
<dbReference type="Gene3D" id="3.40.50.720">
    <property type="entry name" value="NAD(P)-binding Rossmann-like Domain"/>
    <property type="match status" value="1"/>
</dbReference>
<evidence type="ECO:0000313" key="3">
    <source>
        <dbReference type="EMBL" id="NAS25948.1"/>
    </source>
</evidence>
<dbReference type="InterPro" id="IPR000594">
    <property type="entry name" value="ThiF_NAD_FAD-bd"/>
</dbReference>
<dbReference type="RefSeq" id="WP_161482968.1">
    <property type="nucleotide sequence ID" value="NZ_WXEW01000009.1"/>
</dbReference>